<organism evidence="2 3">
    <name type="scientific">Candidatus Amesbacteria bacterium GW2011_GWC2_45_19</name>
    <dbReference type="NCBI Taxonomy" id="1618366"/>
    <lineage>
        <taxon>Bacteria</taxon>
        <taxon>Candidatus Amesiibacteriota</taxon>
    </lineage>
</organism>
<sequence length="70" mass="7954">MTNLAQFLLVIVIVTLTILLVFVTIETVLLLRDIRIAIKQFKGKSPPELSTHLRRFFHRGGSPLRSPQAK</sequence>
<keyword evidence="1" id="KW-0472">Membrane</keyword>
<reference evidence="2 3" key="1">
    <citation type="journal article" date="2015" name="Nature">
        <title>rRNA introns, odd ribosomes, and small enigmatic genomes across a large radiation of phyla.</title>
        <authorList>
            <person name="Brown C.T."/>
            <person name="Hug L.A."/>
            <person name="Thomas B.C."/>
            <person name="Sharon I."/>
            <person name="Castelle C.J."/>
            <person name="Singh A."/>
            <person name="Wilkins M.J."/>
            <person name="Williams K.H."/>
            <person name="Banfield J.F."/>
        </authorList>
    </citation>
    <scope>NUCLEOTIDE SEQUENCE [LARGE SCALE GENOMIC DNA]</scope>
</reference>
<proteinExistence type="predicted"/>
<accession>A0A0G1PCC7</accession>
<evidence type="ECO:0000313" key="3">
    <source>
        <dbReference type="Proteomes" id="UP000034264"/>
    </source>
</evidence>
<comment type="caution">
    <text evidence="2">The sequence shown here is derived from an EMBL/GenBank/DDBJ whole genome shotgun (WGS) entry which is preliminary data.</text>
</comment>
<name>A0A0G1PCC7_9BACT</name>
<gene>
    <name evidence="2" type="ORF">UX05_C0004G0062</name>
</gene>
<evidence type="ECO:0000313" key="2">
    <source>
        <dbReference type="EMBL" id="KKU03053.1"/>
    </source>
</evidence>
<protein>
    <submittedName>
        <fullName evidence="2">Uncharacterized protein</fullName>
    </submittedName>
</protein>
<dbReference type="EMBL" id="LCKS01000004">
    <property type="protein sequence ID" value="KKU03053.1"/>
    <property type="molecule type" value="Genomic_DNA"/>
</dbReference>
<keyword evidence="1" id="KW-0812">Transmembrane</keyword>
<evidence type="ECO:0000256" key="1">
    <source>
        <dbReference type="SAM" id="Phobius"/>
    </source>
</evidence>
<keyword evidence="1" id="KW-1133">Transmembrane helix</keyword>
<dbReference type="AlphaFoldDB" id="A0A0G1PCC7"/>
<dbReference type="Proteomes" id="UP000034264">
    <property type="component" value="Unassembled WGS sequence"/>
</dbReference>
<feature type="transmembrane region" description="Helical" evidence="1">
    <location>
        <begin position="6"/>
        <end position="31"/>
    </location>
</feature>